<comment type="subcellular location">
    <subcellularLocation>
        <location evidence="9">Cell membrane</location>
        <topology evidence="9">Multi-pass membrane protein</topology>
    </subcellularLocation>
</comment>
<feature type="transmembrane region" description="Helical" evidence="9">
    <location>
        <begin position="76"/>
        <end position="96"/>
    </location>
</feature>
<dbReference type="Pfam" id="PF03812">
    <property type="entry name" value="KdgT"/>
    <property type="match status" value="1"/>
</dbReference>
<dbReference type="EMBL" id="CP007797">
    <property type="protein sequence ID" value="AIB16252.1"/>
    <property type="molecule type" value="Genomic_DNA"/>
</dbReference>
<evidence type="ECO:0000256" key="6">
    <source>
        <dbReference type="ARBA" id="ARBA00022847"/>
    </source>
</evidence>
<keyword evidence="5 9" id="KW-0812">Transmembrane</keyword>
<comment type="catalytic activity">
    <reaction evidence="9">
        <text>2-dehydro-3-deoxy-D-gluconate(in) + H(+)(in) = 2-dehydro-3-deoxy-D-gluconate(out) + H(+)(out)</text>
        <dbReference type="Rhea" id="RHEA:29943"/>
        <dbReference type="ChEBI" id="CHEBI:15378"/>
        <dbReference type="ChEBI" id="CHEBI:57990"/>
    </reaction>
</comment>
<sequence length="344" mass="35699">MNIKSRIDRIPGGMMILPLFLGACLNTFAPNTGKFFGSFTNGLITGTLPILSVWFFCIGASISLKATPLVLRKSGVLVTVKILTAAAMGIVASWFIPHEGVSSGFFTGLSVLAIIAAMNDTNGGMYMALMQQYGTKEESGAFCLMCLESGPFMTMATLGLAGLAAFPWQTMVGALLPFLIGFALGNLDQDFRKFFGQAVPVMVPFFAFALGNNLNFAVILNTGLLGIVLGLSVIAITGFTLVVADILLAKGNGTAGIGAASTAGAAVTVPPIIASIEPSFAPSAPAATALVATSVVVTSLLTPILTAWWARRFGVLSPRYLAAQKAAQENTEAQPLPAQPAPAE</sequence>
<feature type="transmembrane region" description="Helical" evidence="9">
    <location>
        <begin position="255"/>
        <end position="274"/>
    </location>
</feature>
<keyword evidence="10" id="KW-0614">Plasmid</keyword>
<reference evidence="10 12" key="1">
    <citation type="journal article" date="2014" name="Genome Announc.">
        <title>Complete Genome Sequence of the Model Rhizosphere Strain Azospirillum brasilense Az39, Successfully Applied in Agriculture.</title>
        <authorList>
            <person name="Rivera D."/>
            <person name="Revale S."/>
            <person name="Molina R."/>
            <person name="Gualpa J."/>
            <person name="Puente M."/>
            <person name="Maroniche G."/>
            <person name="Paris G."/>
            <person name="Baker D."/>
            <person name="Clavijo B."/>
            <person name="McLay K."/>
            <person name="Spaepen S."/>
            <person name="Perticari A."/>
            <person name="Vazquez M."/>
            <person name="Wisniewski-Dye F."/>
            <person name="Watkins C."/>
            <person name="Martinez-Abarca F."/>
            <person name="Vanderleyden J."/>
            <person name="Cassan F."/>
        </authorList>
    </citation>
    <scope>NUCLEOTIDE SEQUENCE [LARGE SCALE GENOMIC DNA]</scope>
    <source>
        <strain evidence="10 12">Az39</strain>
        <plasmid evidence="10">AbAZ39_p4</plasmid>
    </source>
</reference>
<evidence type="ECO:0000256" key="4">
    <source>
        <dbReference type="ARBA" id="ARBA00022597"/>
    </source>
</evidence>
<accession>A0A5B0KVY6</accession>
<dbReference type="NCBIfam" id="TIGR00793">
    <property type="entry name" value="kdgT"/>
    <property type="match status" value="1"/>
</dbReference>
<feature type="transmembrane region" description="Helical" evidence="9">
    <location>
        <begin position="166"/>
        <end position="187"/>
    </location>
</feature>
<keyword evidence="3 9" id="KW-1003">Cell membrane</keyword>
<dbReference type="RefSeq" id="WP_040137984.1">
    <property type="nucleotide sequence ID" value="NZ_CP007797.1"/>
</dbReference>
<feature type="transmembrane region" description="Helical" evidence="9">
    <location>
        <begin position="42"/>
        <end position="64"/>
    </location>
</feature>
<name>A0A060DTZ8_9PROT</name>
<keyword evidence="8 9" id="KW-0472">Membrane</keyword>
<accession>A0A060DTZ8</accession>
<dbReference type="HAMAP" id="MF_00070">
    <property type="entry name" value="KdgT"/>
    <property type="match status" value="1"/>
</dbReference>
<evidence type="ECO:0000256" key="3">
    <source>
        <dbReference type="ARBA" id="ARBA00022475"/>
    </source>
</evidence>
<gene>
    <name evidence="9" type="primary">kdgT</name>
    <name evidence="10" type="ORF">ABAZ39_30820</name>
    <name evidence="11" type="ORF">FH063_003760</name>
</gene>
<reference evidence="11 13" key="2">
    <citation type="submission" date="2019-07" db="EMBL/GenBank/DDBJ databases">
        <title>Genome sequencing of the stress-tolerant strain Azospirillum brasilense Az19.</title>
        <authorList>
            <person name="Maroniche G.A."/>
            <person name="Garcia J.E."/>
            <person name="Pagnussat L."/>
            <person name="Amenta M."/>
            <person name="Creus C.M."/>
        </authorList>
    </citation>
    <scope>NUCLEOTIDE SEQUENCE [LARGE SCALE GENOMIC DNA]</scope>
    <source>
        <strain evidence="11 13">Az19</strain>
    </source>
</reference>
<evidence type="ECO:0000313" key="12">
    <source>
        <dbReference type="Proteomes" id="UP000027186"/>
    </source>
</evidence>
<proteinExistence type="inferred from homology"/>
<keyword evidence="6 9" id="KW-0769">Symport</keyword>
<geneLocation type="plasmid" evidence="10 12">
    <name>AbAZ39_p4</name>
</geneLocation>
<dbReference type="OrthoDB" id="3185611at2"/>
<evidence type="ECO:0000256" key="2">
    <source>
        <dbReference type="ARBA" id="ARBA00022448"/>
    </source>
</evidence>
<protein>
    <recommendedName>
        <fullName evidence="9">2-keto-3-deoxygluconate permease</fullName>
        <shortName evidence="9">KDG permease</shortName>
    </recommendedName>
</protein>
<keyword evidence="7 9" id="KW-1133">Transmembrane helix</keyword>
<dbReference type="GO" id="GO:0015649">
    <property type="term" value="F:2-keto-3-deoxygluconate:proton symporter activity"/>
    <property type="evidence" value="ECO:0007669"/>
    <property type="project" value="UniProtKB-UniRule"/>
</dbReference>
<evidence type="ECO:0000256" key="9">
    <source>
        <dbReference type="HAMAP-Rule" id="MF_00070"/>
    </source>
</evidence>
<evidence type="ECO:0000256" key="8">
    <source>
        <dbReference type="ARBA" id="ARBA00023136"/>
    </source>
</evidence>
<dbReference type="GO" id="GO:0005886">
    <property type="term" value="C:plasma membrane"/>
    <property type="evidence" value="ECO:0007669"/>
    <property type="project" value="UniProtKB-SubCell"/>
</dbReference>
<dbReference type="InterPro" id="IPR004684">
    <property type="entry name" value="2keto-3dGluconate_permease"/>
</dbReference>
<evidence type="ECO:0000313" key="11">
    <source>
        <dbReference type="EMBL" id="KAA1056887.1"/>
    </source>
</evidence>
<keyword evidence="4 9" id="KW-0762">Sugar transport</keyword>
<feature type="transmembrane region" description="Helical" evidence="9">
    <location>
        <begin position="102"/>
        <end position="119"/>
    </location>
</feature>
<evidence type="ECO:0000313" key="10">
    <source>
        <dbReference type="EMBL" id="AIB16252.1"/>
    </source>
</evidence>
<dbReference type="Proteomes" id="UP000027186">
    <property type="component" value="Plasmid AbAZ39_p4"/>
</dbReference>
<dbReference type="PROSITE" id="PS51257">
    <property type="entry name" value="PROKAR_LIPOPROTEIN"/>
    <property type="match status" value="1"/>
</dbReference>
<evidence type="ECO:0000256" key="5">
    <source>
        <dbReference type="ARBA" id="ARBA00022692"/>
    </source>
</evidence>
<feature type="transmembrane region" description="Helical" evidence="9">
    <location>
        <begin position="286"/>
        <end position="310"/>
    </location>
</feature>
<evidence type="ECO:0000256" key="7">
    <source>
        <dbReference type="ARBA" id="ARBA00022989"/>
    </source>
</evidence>
<evidence type="ECO:0000256" key="1">
    <source>
        <dbReference type="ARBA" id="ARBA00006430"/>
    </source>
</evidence>
<feature type="transmembrane region" description="Helical" evidence="9">
    <location>
        <begin position="194"/>
        <end position="211"/>
    </location>
</feature>
<evidence type="ECO:0000313" key="13">
    <source>
        <dbReference type="Proteomes" id="UP000325333"/>
    </source>
</evidence>
<comment type="similarity">
    <text evidence="1 9">Belongs to the KdgT transporter family.</text>
</comment>
<feature type="transmembrane region" description="Helical" evidence="9">
    <location>
        <begin position="223"/>
        <end position="248"/>
    </location>
</feature>
<dbReference type="InterPro" id="IPR018395">
    <property type="entry name" value="2keto-3dGluconate_permease_sub"/>
</dbReference>
<feature type="transmembrane region" description="Helical" evidence="9">
    <location>
        <begin position="140"/>
        <end position="160"/>
    </location>
</feature>
<dbReference type="AlphaFoldDB" id="A0A060DTZ8"/>
<dbReference type="Proteomes" id="UP000325333">
    <property type="component" value="Unassembled WGS sequence"/>
</dbReference>
<comment type="function">
    <text evidence="9">Catalyzes the proton-dependent uptake of 2-keto-3-deoxygluconate (KDG) into the cell.</text>
</comment>
<feature type="transmembrane region" description="Helical" evidence="9">
    <location>
        <begin position="12"/>
        <end position="30"/>
    </location>
</feature>
<keyword evidence="2 9" id="KW-0813">Transport</keyword>
<organism evidence="10 12">
    <name type="scientific">Azospirillum argentinense</name>
    <dbReference type="NCBI Taxonomy" id="2970906"/>
    <lineage>
        <taxon>Bacteria</taxon>
        <taxon>Pseudomonadati</taxon>
        <taxon>Pseudomonadota</taxon>
        <taxon>Alphaproteobacteria</taxon>
        <taxon>Rhodospirillales</taxon>
        <taxon>Azospirillaceae</taxon>
        <taxon>Azospirillum</taxon>
    </lineage>
</organism>
<dbReference type="KEGG" id="abq:ABAZ39_30820"/>
<dbReference type="EMBL" id="VEWN01000003">
    <property type="protein sequence ID" value="KAA1056887.1"/>
    <property type="molecule type" value="Genomic_DNA"/>
</dbReference>